<dbReference type="Proteomes" id="UP000077748">
    <property type="component" value="Chromosome"/>
</dbReference>
<dbReference type="InterPro" id="IPR036937">
    <property type="entry name" value="Adhesion_dom_fimbrial_sf"/>
</dbReference>
<feature type="chain" id="PRO_5008391528" description="Fimbrial protein" evidence="1">
    <location>
        <begin position="23"/>
        <end position="322"/>
    </location>
</feature>
<evidence type="ECO:0000313" key="2">
    <source>
        <dbReference type="EMBL" id="ANI14142.1"/>
    </source>
</evidence>
<dbReference type="RefSeq" id="WP_064582483.1">
    <property type="nucleotide sequence ID" value="NZ_CP015878.1"/>
</dbReference>
<dbReference type="Gene3D" id="2.60.40.3310">
    <property type="match status" value="1"/>
</dbReference>
<dbReference type="InterPro" id="IPR008966">
    <property type="entry name" value="Adhesion_dom_sf"/>
</dbReference>
<dbReference type="AlphaFoldDB" id="A0A1A9K9C5"/>
<dbReference type="SUPFAM" id="SSF49401">
    <property type="entry name" value="Bacterial adhesins"/>
    <property type="match status" value="1"/>
</dbReference>
<evidence type="ECO:0008006" key="4">
    <source>
        <dbReference type="Google" id="ProtNLM"/>
    </source>
</evidence>
<reference evidence="2 3" key="1">
    <citation type="submission" date="2016-05" db="EMBL/GenBank/DDBJ databases">
        <title>Genome Sequence of Pseudomonas citronellolis Strain SJTE-3, an Estrogens and Persistent Organic Pollutants degradation strain.</title>
        <authorList>
            <person name="Liang R."/>
        </authorList>
    </citation>
    <scope>NUCLEOTIDE SEQUENCE [LARGE SCALE GENOMIC DNA]</scope>
    <source>
        <strain evidence="2 3">SJTE-3</strain>
    </source>
</reference>
<keyword evidence="1" id="KW-0732">Signal</keyword>
<sequence>MKKSVLLPLLALAAVGTRMAHADNVGLCYWYPNQADRQLREFNLTPVYSVNLNQVKVGGVMSYYYILVPRSLSLKCPLAGTARINWRYVPQLPLVDGYADVYRSNLPGVGIRFNTDRGMSGSFKNESALVAPLMETLEIQLIRTGRGQVTGLLDMNFALDYQVNDWTPARFKLGGTTRLEGGSYFSGCSGVEKLSIPMGRVMASRIGEGQPRAFNLDVLCAGLPAGSKLPVKVYFEGNSAGPGRLDLTPGGATGVEIALTTDNAAMKLPFTRAGALDMAWTRTEATGELYRLPISAQYVRKGTEAVGAGRADAVLNYILEYN</sequence>
<dbReference type="EMBL" id="CP015878">
    <property type="protein sequence ID" value="ANI14142.1"/>
    <property type="molecule type" value="Genomic_DNA"/>
</dbReference>
<dbReference type="GO" id="GO:0009289">
    <property type="term" value="C:pilus"/>
    <property type="evidence" value="ECO:0007669"/>
    <property type="project" value="InterPro"/>
</dbReference>
<dbReference type="GO" id="GO:0007155">
    <property type="term" value="P:cell adhesion"/>
    <property type="evidence" value="ECO:0007669"/>
    <property type="project" value="InterPro"/>
</dbReference>
<feature type="signal peptide" evidence="1">
    <location>
        <begin position="1"/>
        <end position="22"/>
    </location>
</feature>
<accession>A0A1A9K9C5</accession>
<gene>
    <name evidence="2" type="ORF">A9C11_09200</name>
</gene>
<proteinExistence type="predicted"/>
<protein>
    <recommendedName>
        <fullName evidence="4">Fimbrial protein</fullName>
    </recommendedName>
</protein>
<evidence type="ECO:0000256" key="1">
    <source>
        <dbReference type="SAM" id="SignalP"/>
    </source>
</evidence>
<name>A0A1A9K9C5_9PSED</name>
<evidence type="ECO:0000313" key="3">
    <source>
        <dbReference type="Proteomes" id="UP000077748"/>
    </source>
</evidence>
<organism evidence="2 3">
    <name type="scientific">Pseudomonas citronellolis</name>
    <dbReference type="NCBI Taxonomy" id="53408"/>
    <lineage>
        <taxon>Bacteria</taxon>
        <taxon>Pseudomonadati</taxon>
        <taxon>Pseudomonadota</taxon>
        <taxon>Gammaproteobacteria</taxon>
        <taxon>Pseudomonadales</taxon>
        <taxon>Pseudomonadaceae</taxon>
        <taxon>Pseudomonas</taxon>
    </lineage>
</organism>
<dbReference type="Gene3D" id="2.60.40.1090">
    <property type="entry name" value="Fimbrial-type adhesion domain"/>
    <property type="match status" value="1"/>
</dbReference>